<protein>
    <recommendedName>
        <fullName evidence="3">Cytidylate kinase</fullName>
    </recommendedName>
</protein>
<dbReference type="InterPro" id="IPR027417">
    <property type="entry name" value="P-loop_NTPase"/>
</dbReference>
<evidence type="ECO:0008006" key="3">
    <source>
        <dbReference type="Google" id="ProtNLM"/>
    </source>
</evidence>
<dbReference type="Proteomes" id="UP000176480">
    <property type="component" value="Unassembled WGS sequence"/>
</dbReference>
<reference evidence="1 2" key="1">
    <citation type="journal article" date="2016" name="Nat. Commun.">
        <title>Thousands of microbial genomes shed light on interconnected biogeochemical processes in an aquifer system.</title>
        <authorList>
            <person name="Anantharaman K."/>
            <person name="Brown C.T."/>
            <person name="Hug L.A."/>
            <person name="Sharon I."/>
            <person name="Castelle C.J."/>
            <person name="Probst A.J."/>
            <person name="Thomas B.C."/>
            <person name="Singh A."/>
            <person name="Wilkins M.J."/>
            <person name="Karaoz U."/>
            <person name="Brodie E.L."/>
            <person name="Williams K.H."/>
            <person name="Hubbard S.S."/>
            <person name="Banfield J.F."/>
        </authorList>
    </citation>
    <scope>NUCLEOTIDE SEQUENCE [LARGE SCALE GENOMIC DNA]</scope>
</reference>
<name>A0A1F7J9T9_9BACT</name>
<dbReference type="EMBL" id="MGAR01000010">
    <property type="protein sequence ID" value="OGK52371.1"/>
    <property type="molecule type" value="Genomic_DNA"/>
</dbReference>
<evidence type="ECO:0000313" key="2">
    <source>
        <dbReference type="Proteomes" id="UP000176480"/>
    </source>
</evidence>
<dbReference type="STRING" id="1802067.A2966_01740"/>
<evidence type="ECO:0000313" key="1">
    <source>
        <dbReference type="EMBL" id="OGK52371.1"/>
    </source>
</evidence>
<dbReference type="AlphaFoldDB" id="A0A1F7J9T9"/>
<dbReference type="Gene3D" id="3.40.50.300">
    <property type="entry name" value="P-loop containing nucleotide triphosphate hydrolases"/>
    <property type="match status" value="1"/>
</dbReference>
<dbReference type="CDD" id="cd02019">
    <property type="entry name" value="NK"/>
    <property type="match status" value="1"/>
</dbReference>
<gene>
    <name evidence="1" type="ORF">A2966_01740</name>
</gene>
<organism evidence="1 2">
    <name type="scientific">Candidatus Roizmanbacteria bacterium RIFCSPLOWO2_01_FULL_41_22</name>
    <dbReference type="NCBI Taxonomy" id="1802067"/>
    <lineage>
        <taxon>Bacteria</taxon>
        <taxon>Candidatus Roizmaniibacteriota</taxon>
    </lineage>
</organism>
<dbReference type="Pfam" id="PF13189">
    <property type="entry name" value="Cytidylate_kin2"/>
    <property type="match status" value="1"/>
</dbReference>
<accession>A0A1F7J9T9</accession>
<proteinExistence type="predicted"/>
<comment type="caution">
    <text evidence="1">The sequence shown here is derived from an EMBL/GenBank/DDBJ whole genome shotgun (WGS) entry which is preliminary data.</text>
</comment>
<sequence>MKLNFDNITISGGVAVGKNTLKDNLKPYLEPLGWRFTSGGQLLRDFAKEYVQPVAGLAPDEFHLKLDERTRKLLTKDGHYVIEAWLAGFMARDLPNTLRVLLVCANDALKIDRVVNRDKVSIEKAKQYFKEREEANMKEWRRIYGNHDFFDPKHYSLVIDTYSSGPNETVGRVLDALGYKNNNK</sequence>
<dbReference type="SUPFAM" id="SSF52540">
    <property type="entry name" value="P-loop containing nucleoside triphosphate hydrolases"/>
    <property type="match status" value="1"/>
</dbReference>